<feature type="domain" description="PDZ" evidence="1">
    <location>
        <begin position="187"/>
        <end position="269"/>
    </location>
</feature>
<dbReference type="Pfam" id="PF13180">
    <property type="entry name" value="PDZ_2"/>
    <property type="match status" value="1"/>
</dbReference>
<dbReference type="InterPro" id="IPR036034">
    <property type="entry name" value="PDZ_sf"/>
</dbReference>
<dbReference type="SUPFAM" id="SSF50156">
    <property type="entry name" value="PDZ domain-like"/>
    <property type="match status" value="1"/>
</dbReference>
<gene>
    <name evidence="2" type="ORF">RZS28_17610</name>
</gene>
<dbReference type="SMART" id="SM00228">
    <property type="entry name" value="PDZ"/>
    <property type="match status" value="1"/>
</dbReference>
<dbReference type="RefSeq" id="WP_407339022.1">
    <property type="nucleotide sequence ID" value="NZ_CP136862.1"/>
</dbReference>
<evidence type="ECO:0000313" key="2">
    <source>
        <dbReference type="EMBL" id="WOJ89576.1"/>
    </source>
</evidence>
<dbReference type="InterPro" id="IPR001478">
    <property type="entry name" value="PDZ"/>
</dbReference>
<reference evidence="2 3" key="1">
    <citation type="submission" date="2023-10" db="EMBL/GenBank/DDBJ databases">
        <title>Novel methanotroph of the genus Methylocapsa from a subarctic wetland.</title>
        <authorList>
            <person name="Belova S.E."/>
            <person name="Oshkin I.Y."/>
            <person name="Miroshnikov K."/>
            <person name="Dedysh S.N."/>
        </authorList>
    </citation>
    <scope>NUCLEOTIDE SEQUENCE [LARGE SCALE GENOMIC DNA]</scope>
    <source>
        <strain evidence="2 3">RX1</strain>
    </source>
</reference>
<organism evidence="2 3">
    <name type="scientific">Methylocapsa polymorpha</name>
    <dbReference type="NCBI Taxonomy" id="3080828"/>
    <lineage>
        <taxon>Bacteria</taxon>
        <taxon>Pseudomonadati</taxon>
        <taxon>Pseudomonadota</taxon>
        <taxon>Alphaproteobacteria</taxon>
        <taxon>Hyphomicrobiales</taxon>
        <taxon>Beijerinckiaceae</taxon>
        <taxon>Methylocapsa</taxon>
    </lineage>
</organism>
<sequence length="281" mass="31232">MLDYPRVKASLVDLRHGKIGWLLVAVFVNWSAFPASAEDLPRVETSEFDTAIKIYGRSQYDNPIEGPFKRWLLRSFIDKKTGHVTTQLYIALGNTKNAYTYNVASDENANALKIVDMMYSADDETLGVQLDERVLIKYMWTGYRIRISAQSGEQIIFVISPEQIRAQLGAITDTVSVLNVSIYQGAPHIGMKVVPVGYFASRQSNIQEGRGMLVANVEKGSVAEQAGIVAGDIVMSLAGGPVNSYNALNDALKRIGKQQNILVVVERDRQRHDIQLNFPSH</sequence>
<dbReference type="EMBL" id="CP136862">
    <property type="protein sequence ID" value="WOJ89576.1"/>
    <property type="molecule type" value="Genomic_DNA"/>
</dbReference>
<proteinExistence type="predicted"/>
<keyword evidence="3" id="KW-1185">Reference proteome</keyword>
<protein>
    <submittedName>
        <fullName evidence="2">PDZ domain-containing protein</fullName>
    </submittedName>
</protein>
<accession>A0ABZ0HRR4</accession>
<evidence type="ECO:0000313" key="3">
    <source>
        <dbReference type="Proteomes" id="UP001626536"/>
    </source>
</evidence>
<evidence type="ECO:0000259" key="1">
    <source>
        <dbReference type="SMART" id="SM00228"/>
    </source>
</evidence>
<dbReference type="Gene3D" id="2.30.42.10">
    <property type="match status" value="1"/>
</dbReference>
<dbReference type="Proteomes" id="UP001626536">
    <property type="component" value="Chromosome"/>
</dbReference>
<name>A0ABZ0HRR4_9HYPH</name>